<dbReference type="InterPro" id="IPR005654">
    <property type="entry name" value="ATPase_AFG1-like"/>
</dbReference>
<dbReference type="InterPro" id="IPR027417">
    <property type="entry name" value="P-loop_NTPase"/>
</dbReference>
<keyword evidence="1" id="KW-0547">Nucleotide-binding</keyword>
<evidence type="ECO:0000256" key="2">
    <source>
        <dbReference type="ARBA" id="ARBA00022840"/>
    </source>
</evidence>
<dbReference type="SUPFAM" id="SSF52540">
    <property type="entry name" value="P-loop containing nucleoside triphosphate hydrolases"/>
    <property type="match status" value="1"/>
</dbReference>
<dbReference type="GO" id="GO:0005737">
    <property type="term" value="C:cytoplasm"/>
    <property type="evidence" value="ECO:0007669"/>
    <property type="project" value="TreeGrafter"/>
</dbReference>
<organism evidence="3">
    <name type="scientific">hydrothermal vent metagenome</name>
    <dbReference type="NCBI Taxonomy" id="652676"/>
    <lineage>
        <taxon>unclassified sequences</taxon>
        <taxon>metagenomes</taxon>
        <taxon>ecological metagenomes</taxon>
    </lineage>
</organism>
<dbReference type="GO" id="GO:0016887">
    <property type="term" value="F:ATP hydrolysis activity"/>
    <property type="evidence" value="ECO:0007669"/>
    <property type="project" value="InterPro"/>
</dbReference>
<evidence type="ECO:0000313" key="3">
    <source>
        <dbReference type="EMBL" id="VAW77293.1"/>
    </source>
</evidence>
<dbReference type="GO" id="GO:0005524">
    <property type="term" value="F:ATP binding"/>
    <property type="evidence" value="ECO:0007669"/>
    <property type="project" value="UniProtKB-KW"/>
</dbReference>
<reference evidence="3" key="1">
    <citation type="submission" date="2018-06" db="EMBL/GenBank/DDBJ databases">
        <authorList>
            <person name="Zhirakovskaya E."/>
        </authorList>
    </citation>
    <scope>NUCLEOTIDE SEQUENCE</scope>
</reference>
<proteinExistence type="predicted"/>
<dbReference type="EMBL" id="UOFM01000216">
    <property type="protein sequence ID" value="VAW77293.1"/>
    <property type="molecule type" value="Genomic_DNA"/>
</dbReference>
<dbReference type="AlphaFoldDB" id="A0A3B0YMD2"/>
<evidence type="ECO:0000256" key="1">
    <source>
        <dbReference type="ARBA" id="ARBA00022741"/>
    </source>
</evidence>
<dbReference type="PANTHER" id="PTHR12169">
    <property type="entry name" value="ATPASE N2B"/>
    <property type="match status" value="1"/>
</dbReference>
<dbReference type="Gene3D" id="3.40.50.300">
    <property type="entry name" value="P-loop containing nucleotide triphosphate hydrolases"/>
    <property type="match status" value="1"/>
</dbReference>
<sequence length="386" mass="43276">MLAGRWDSIFNCCEPVTALSPDRPLPPRERYQAALATQKFRTDSGQAQVVEYLQALYEMLLAPPASINLWERLTGHRPLPVRGLYLWGGPGRGKTWLMDAFFDSLPFAGKRRIHFHRFMLEIHKTLDALPKTPNPLLIVADRLAARSRLLCIDEFHVTDVADAMLLAGLLEALFDRQVTLVATSNTAPHRLYHEGLQRTRFLPAIALIERHTEVLTLDGDEDYRLTLLQQGGTSLVGGNVTQAHLWLEEHFAALTGAVPAKSGRLNLAGRELHTVALSDGVVWFTFEELCLRPRSASDYLELACEFHTLLLEGVPAMSAEMDEGARRFIHLIDALYDHGVKLVLTADVSPDRLYTGRQLAQPFQRTASRLTEMASKSYLSRPHRPG</sequence>
<keyword evidence="2" id="KW-0067">ATP-binding</keyword>
<gene>
    <name evidence="3" type="ORF">MNBD_GAMMA14-1836</name>
</gene>
<name>A0A3B0YMD2_9ZZZZ</name>
<dbReference type="PANTHER" id="PTHR12169:SF6">
    <property type="entry name" value="AFG1-LIKE ATPASE"/>
    <property type="match status" value="1"/>
</dbReference>
<dbReference type="NCBIfam" id="NF040713">
    <property type="entry name" value="ZapE"/>
    <property type="match status" value="1"/>
</dbReference>
<protein>
    <submittedName>
        <fullName evidence="3">ATPase, AFG1 family</fullName>
    </submittedName>
</protein>
<accession>A0A3B0YMD2</accession>
<dbReference type="Pfam" id="PF03969">
    <property type="entry name" value="AFG1_ATPase"/>
    <property type="match status" value="1"/>
</dbReference>